<feature type="binding site" evidence="13">
    <location>
        <begin position="147"/>
        <end position="150"/>
    </location>
    <ligand>
        <name>ATP</name>
        <dbReference type="ChEBI" id="CHEBI:30616"/>
    </ligand>
</feature>
<dbReference type="GO" id="GO:0005829">
    <property type="term" value="C:cytosol"/>
    <property type="evidence" value="ECO:0007669"/>
    <property type="project" value="TreeGrafter"/>
</dbReference>
<gene>
    <name evidence="13" type="primary">panC</name>
    <name evidence="14" type="ORF">SAMN05661003_10558</name>
</gene>
<keyword evidence="10 13" id="KW-0067">ATP-binding</keyword>
<dbReference type="HAMAP" id="MF_00158">
    <property type="entry name" value="PanC"/>
    <property type="match status" value="1"/>
</dbReference>
<dbReference type="InterPro" id="IPR003721">
    <property type="entry name" value="Pantoate_ligase"/>
</dbReference>
<dbReference type="InterPro" id="IPR014729">
    <property type="entry name" value="Rossmann-like_a/b/a_fold"/>
</dbReference>
<evidence type="ECO:0000256" key="6">
    <source>
        <dbReference type="ARBA" id="ARBA00022490"/>
    </source>
</evidence>
<comment type="pathway">
    <text evidence="2 13">Cofactor biosynthesis; (R)-pantothenate biosynthesis; (R)-pantothenate from (R)-pantoate and beta-alanine: step 1/1.</text>
</comment>
<evidence type="ECO:0000256" key="3">
    <source>
        <dbReference type="ARBA" id="ARBA00009256"/>
    </source>
</evidence>
<keyword evidence="9 13" id="KW-0547">Nucleotide-binding</keyword>
<dbReference type="Gene3D" id="3.30.1300.10">
    <property type="entry name" value="Pantoate-beta-alanine ligase, C-terminal domain"/>
    <property type="match status" value="1"/>
</dbReference>
<evidence type="ECO:0000313" key="15">
    <source>
        <dbReference type="Proteomes" id="UP000243205"/>
    </source>
</evidence>
<dbReference type="Proteomes" id="UP000243205">
    <property type="component" value="Unassembled WGS sequence"/>
</dbReference>
<feature type="binding site" evidence="13">
    <location>
        <position position="176"/>
    </location>
    <ligand>
        <name>ATP</name>
        <dbReference type="ChEBI" id="CHEBI:30616"/>
    </ligand>
</feature>
<feature type="binding site" evidence="13">
    <location>
        <begin position="184"/>
        <end position="187"/>
    </location>
    <ligand>
        <name>ATP</name>
        <dbReference type="ChEBI" id="CHEBI:30616"/>
    </ligand>
</feature>
<evidence type="ECO:0000256" key="13">
    <source>
        <dbReference type="HAMAP-Rule" id="MF_00158"/>
    </source>
</evidence>
<comment type="subcellular location">
    <subcellularLocation>
        <location evidence="1 13">Cytoplasm</location>
    </subcellularLocation>
</comment>
<comment type="function">
    <text evidence="12 13">Catalyzes the condensation of pantoate with beta-alanine in an ATP-dependent reaction via a pantoyl-adenylate intermediate.</text>
</comment>
<dbReference type="OrthoDB" id="9773087at2"/>
<dbReference type="PANTHER" id="PTHR21299">
    <property type="entry name" value="CYTIDYLATE KINASE/PANTOATE-BETA-ALANINE LIGASE"/>
    <property type="match status" value="1"/>
</dbReference>
<dbReference type="AlphaFoldDB" id="A0A1G7B4I3"/>
<dbReference type="GO" id="GO:0004592">
    <property type="term" value="F:pantoate-beta-alanine ligase activity"/>
    <property type="evidence" value="ECO:0007669"/>
    <property type="project" value="UniProtKB-UniRule"/>
</dbReference>
<keyword evidence="7 13" id="KW-0436">Ligase</keyword>
<dbReference type="NCBIfam" id="TIGR00125">
    <property type="entry name" value="cyt_tran_rel"/>
    <property type="match status" value="1"/>
</dbReference>
<proteinExistence type="inferred from homology"/>
<feature type="binding site" evidence="13">
    <location>
        <position position="61"/>
    </location>
    <ligand>
        <name>(R)-pantoate</name>
        <dbReference type="ChEBI" id="CHEBI:15980"/>
    </ligand>
</feature>
<dbReference type="EC" id="6.3.2.1" evidence="4 13"/>
<accession>A0A1G7B4I3</accession>
<organism evidence="14 15">
    <name type="scientific">Desulfuromonas thiophila</name>
    <dbReference type="NCBI Taxonomy" id="57664"/>
    <lineage>
        <taxon>Bacteria</taxon>
        <taxon>Pseudomonadati</taxon>
        <taxon>Thermodesulfobacteriota</taxon>
        <taxon>Desulfuromonadia</taxon>
        <taxon>Desulfuromonadales</taxon>
        <taxon>Desulfuromonadaceae</taxon>
        <taxon>Desulfuromonas</taxon>
    </lineage>
</organism>
<evidence type="ECO:0000256" key="5">
    <source>
        <dbReference type="ARBA" id="ARBA00014155"/>
    </source>
</evidence>
<dbReference type="STRING" id="57664.SAMN05661003_10558"/>
<comment type="miscellaneous">
    <text evidence="13">The reaction proceeds by a bi uni uni bi ping pong mechanism.</text>
</comment>
<evidence type="ECO:0000256" key="9">
    <source>
        <dbReference type="ARBA" id="ARBA00022741"/>
    </source>
</evidence>
<dbReference type="PANTHER" id="PTHR21299:SF1">
    <property type="entry name" value="PANTOATE--BETA-ALANINE LIGASE"/>
    <property type="match status" value="1"/>
</dbReference>
<keyword evidence="15" id="KW-1185">Reference proteome</keyword>
<dbReference type="UniPathway" id="UPA00028">
    <property type="reaction ID" value="UER00005"/>
</dbReference>
<keyword evidence="8 13" id="KW-0566">Pantothenate biosynthesis</keyword>
<dbReference type="NCBIfam" id="TIGR00018">
    <property type="entry name" value="panC"/>
    <property type="match status" value="1"/>
</dbReference>
<evidence type="ECO:0000256" key="11">
    <source>
        <dbReference type="ARBA" id="ARBA00048258"/>
    </source>
</evidence>
<evidence type="ECO:0000256" key="2">
    <source>
        <dbReference type="ARBA" id="ARBA00004990"/>
    </source>
</evidence>
<dbReference type="InterPro" id="IPR042176">
    <property type="entry name" value="Pantoate_ligase_C"/>
</dbReference>
<sequence>MEIIRCPLQMQQWSLAERRQGRTIAFVPTMGYLHEGHLSLLRAGRQRADRLVLSIFVNPTQFGAGEDFDSYPRDLDRDSTLAQPTGVDVIFSPSAPQMYPPGFATQVHLSGLTEGLCGASRAGHFDGVTTVVSKLFGIVQPQLALFGQKDFQQLAVIRQMTSDLNLPIEIVGMPIVRESDGLAMSSRNSYLTAELRQQGLSLSDALRQASAAARQGQRDAAVLLDLVHRRIGQEPAARIDYCEICQAQTLQPVSQVDAQSVLLLAVYFGTTRLIDNHLLLQPFPA</sequence>
<protein>
    <recommendedName>
        <fullName evidence="5 13">Pantothenate synthetase</fullName>
        <shortName evidence="13">PS</shortName>
        <ecNumber evidence="4 13">6.3.2.1</ecNumber>
    </recommendedName>
    <alternativeName>
        <fullName evidence="13">Pantoate--beta-alanine ligase</fullName>
    </alternativeName>
    <alternativeName>
        <fullName evidence="13">Pantoate-activating enzyme</fullName>
    </alternativeName>
</protein>
<comment type="subunit">
    <text evidence="13">Homodimer.</text>
</comment>
<dbReference type="GO" id="GO:0005524">
    <property type="term" value="F:ATP binding"/>
    <property type="evidence" value="ECO:0007669"/>
    <property type="project" value="UniProtKB-KW"/>
</dbReference>
<dbReference type="EMBL" id="FNAQ01000005">
    <property type="protein sequence ID" value="SDE21862.1"/>
    <property type="molecule type" value="Genomic_DNA"/>
</dbReference>
<feature type="active site" description="Proton donor" evidence="13">
    <location>
        <position position="37"/>
    </location>
</feature>
<evidence type="ECO:0000256" key="8">
    <source>
        <dbReference type="ARBA" id="ARBA00022655"/>
    </source>
</evidence>
<evidence type="ECO:0000256" key="4">
    <source>
        <dbReference type="ARBA" id="ARBA00012219"/>
    </source>
</evidence>
<evidence type="ECO:0000256" key="7">
    <source>
        <dbReference type="ARBA" id="ARBA00022598"/>
    </source>
</evidence>
<comment type="catalytic activity">
    <reaction evidence="11 13">
        <text>(R)-pantoate + beta-alanine + ATP = (R)-pantothenate + AMP + diphosphate + H(+)</text>
        <dbReference type="Rhea" id="RHEA:10912"/>
        <dbReference type="ChEBI" id="CHEBI:15378"/>
        <dbReference type="ChEBI" id="CHEBI:15980"/>
        <dbReference type="ChEBI" id="CHEBI:29032"/>
        <dbReference type="ChEBI" id="CHEBI:30616"/>
        <dbReference type="ChEBI" id="CHEBI:33019"/>
        <dbReference type="ChEBI" id="CHEBI:57966"/>
        <dbReference type="ChEBI" id="CHEBI:456215"/>
        <dbReference type="EC" id="6.3.2.1"/>
    </reaction>
</comment>
<dbReference type="Pfam" id="PF02569">
    <property type="entry name" value="Pantoate_ligase"/>
    <property type="match status" value="1"/>
</dbReference>
<evidence type="ECO:0000256" key="10">
    <source>
        <dbReference type="ARBA" id="ARBA00022840"/>
    </source>
</evidence>
<reference evidence="15" key="1">
    <citation type="submission" date="2016-10" db="EMBL/GenBank/DDBJ databases">
        <authorList>
            <person name="Varghese N."/>
            <person name="Submissions S."/>
        </authorList>
    </citation>
    <scope>NUCLEOTIDE SEQUENCE [LARGE SCALE GENOMIC DNA]</scope>
    <source>
        <strain evidence="15">DSM 8987</strain>
    </source>
</reference>
<dbReference type="CDD" id="cd00560">
    <property type="entry name" value="PanC"/>
    <property type="match status" value="1"/>
</dbReference>
<dbReference type="FunFam" id="3.40.50.620:FF:000114">
    <property type="entry name" value="Pantothenate synthetase"/>
    <property type="match status" value="1"/>
</dbReference>
<dbReference type="SUPFAM" id="SSF52374">
    <property type="entry name" value="Nucleotidylyl transferase"/>
    <property type="match status" value="1"/>
</dbReference>
<comment type="similarity">
    <text evidence="3 13">Belongs to the pantothenate synthetase family.</text>
</comment>
<dbReference type="InterPro" id="IPR004821">
    <property type="entry name" value="Cyt_trans-like"/>
</dbReference>
<feature type="binding site" evidence="13">
    <location>
        <begin position="30"/>
        <end position="37"/>
    </location>
    <ligand>
        <name>ATP</name>
        <dbReference type="ChEBI" id="CHEBI:30616"/>
    </ligand>
</feature>
<keyword evidence="6 13" id="KW-0963">Cytoplasm</keyword>
<dbReference type="RefSeq" id="WP_092077612.1">
    <property type="nucleotide sequence ID" value="NZ_FNAQ01000005.1"/>
</dbReference>
<evidence type="ECO:0000256" key="12">
    <source>
        <dbReference type="ARBA" id="ARBA00055042"/>
    </source>
</evidence>
<feature type="binding site" evidence="13">
    <location>
        <position position="153"/>
    </location>
    <ligand>
        <name>(R)-pantoate</name>
        <dbReference type="ChEBI" id="CHEBI:15980"/>
    </ligand>
</feature>
<dbReference type="GO" id="GO:0015940">
    <property type="term" value="P:pantothenate biosynthetic process"/>
    <property type="evidence" value="ECO:0007669"/>
    <property type="project" value="UniProtKB-UniRule"/>
</dbReference>
<evidence type="ECO:0000256" key="1">
    <source>
        <dbReference type="ARBA" id="ARBA00004496"/>
    </source>
</evidence>
<name>A0A1G7B4I3_9BACT</name>
<evidence type="ECO:0000313" key="14">
    <source>
        <dbReference type="EMBL" id="SDE21862.1"/>
    </source>
</evidence>
<feature type="binding site" evidence="13">
    <location>
        <position position="61"/>
    </location>
    <ligand>
        <name>beta-alanine</name>
        <dbReference type="ChEBI" id="CHEBI:57966"/>
    </ligand>
</feature>
<dbReference type="Gene3D" id="3.40.50.620">
    <property type="entry name" value="HUPs"/>
    <property type="match status" value="1"/>
</dbReference>